<name>A0ABP8Z3A6_9MICO</name>
<dbReference type="InterPro" id="IPR011066">
    <property type="entry name" value="MscS_channel_C_sf"/>
</dbReference>
<keyword evidence="2" id="KW-1003">Cell membrane</keyword>
<proteinExistence type="predicted"/>
<dbReference type="InterPro" id="IPR006685">
    <property type="entry name" value="MscS_channel_2nd"/>
</dbReference>
<accession>A0ABP8Z3A6</accession>
<dbReference type="PANTHER" id="PTHR30460:SF0">
    <property type="entry name" value="MODERATE CONDUCTANCE MECHANOSENSITIVE CHANNEL YBIO"/>
    <property type="match status" value="1"/>
</dbReference>
<evidence type="ECO:0000256" key="1">
    <source>
        <dbReference type="ARBA" id="ARBA00004651"/>
    </source>
</evidence>
<evidence type="ECO:0000256" key="6">
    <source>
        <dbReference type="SAM" id="MobiDB-lite"/>
    </source>
</evidence>
<dbReference type="Pfam" id="PF00924">
    <property type="entry name" value="MS_channel_2nd"/>
    <property type="match status" value="1"/>
</dbReference>
<keyword evidence="4 7" id="KW-1133">Transmembrane helix</keyword>
<dbReference type="SUPFAM" id="SSF50182">
    <property type="entry name" value="Sm-like ribonucleoproteins"/>
    <property type="match status" value="1"/>
</dbReference>
<evidence type="ECO:0000256" key="7">
    <source>
        <dbReference type="SAM" id="Phobius"/>
    </source>
</evidence>
<reference evidence="10" key="1">
    <citation type="journal article" date="2019" name="Int. J. Syst. Evol. Microbiol.">
        <title>The Global Catalogue of Microorganisms (GCM) 10K type strain sequencing project: providing services to taxonomists for standard genome sequencing and annotation.</title>
        <authorList>
            <consortium name="The Broad Institute Genomics Platform"/>
            <consortium name="The Broad Institute Genome Sequencing Center for Infectious Disease"/>
            <person name="Wu L."/>
            <person name="Ma J."/>
        </authorList>
    </citation>
    <scope>NUCLEOTIDE SEQUENCE [LARGE SCALE GENOMIC DNA]</scope>
    <source>
        <strain evidence="10">JCM 19015</strain>
    </source>
</reference>
<feature type="transmembrane region" description="Helical" evidence="7">
    <location>
        <begin position="127"/>
        <end position="148"/>
    </location>
</feature>
<keyword evidence="10" id="KW-1185">Reference proteome</keyword>
<feature type="transmembrane region" description="Helical" evidence="7">
    <location>
        <begin position="100"/>
        <end position="121"/>
    </location>
</feature>
<comment type="subcellular location">
    <subcellularLocation>
        <location evidence="1">Cell membrane</location>
        <topology evidence="1">Multi-pass membrane protein</topology>
    </subcellularLocation>
</comment>
<feature type="transmembrane region" description="Helical" evidence="7">
    <location>
        <begin position="32"/>
        <end position="53"/>
    </location>
</feature>
<sequence>MRVSELLFRAPTITSLWDQLFAVDNGDWGSTWWGKLVQILIILLIAIVVRAVAHTAIRILVNRVVTGAKKRQRIEDTQALLASPVSAARVVQRTRTLGTVLNNVVSVVVVLIALISIVTVINAQITGAFSLITAALGAGLGFGAQNLVKDVLTGLFMVADDQLGVGDIVDTDLATGIVEAVGIRVTQIRDVNGVLWYVRNGELTRVGNRSQGWSRAIVDVTIPNTADVEQLQHRLLDAAKTAVGSPEWHGTVTETPELWGLESITGDGVVVRIVARTTANQRDDVAWAIRTHLREALEDAGVEEIRLSSERLAEFEYAGALRGVRPPRTGSTPLPRRRSTRARTLPAPEATPSAPVATQRPRTAHRGTSGASGATGATGPKAPDDGSDG</sequence>
<feature type="compositionally biased region" description="Low complexity" evidence="6">
    <location>
        <begin position="367"/>
        <end position="379"/>
    </location>
</feature>
<comment type="caution">
    <text evidence="9">The sequence shown here is derived from an EMBL/GenBank/DDBJ whole genome shotgun (WGS) entry which is preliminary data.</text>
</comment>
<dbReference type="InterPro" id="IPR023408">
    <property type="entry name" value="MscS_beta-dom_sf"/>
</dbReference>
<dbReference type="Gene3D" id="1.10.287.1260">
    <property type="match status" value="1"/>
</dbReference>
<evidence type="ECO:0000256" key="5">
    <source>
        <dbReference type="ARBA" id="ARBA00023136"/>
    </source>
</evidence>
<evidence type="ECO:0000256" key="4">
    <source>
        <dbReference type="ARBA" id="ARBA00022989"/>
    </source>
</evidence>
<dbReference type="InterPro" id="IPR045276">
    <property type="entry name" value="YbiO_bact"/>
</dbReference>
<dbReference type="PANTHER" id="PTHR30460">
    <property type="entry name" value="MODERATE CONDUCTANCE MECHANOSENSITIVE CHANNEL YBIO"/>
    <property type="match status" value="1"/>
</dbReference>
<protein>
    <recommendedName>
        <fullName evidence="8">Mechanosensitive ion channel MscS domain-containing protein</fullName>
    </recommendedName>
</protein>
<dbReference type="EMBL" id="BAABLP010000003">
    <property type="protein sequence ID" value="GAA4745382.1"/>
    <property type="molecule type" value="Genomic_DNA"/>
</dbReference>
<keyword evidence="3 7" id="KW-0812">Transmembrane</keyword>
<feature type="domain" description="Mechanosensitive ion channel MscS" evidence="8">
    <location>
        <begin position="146"/>
        <end position="208"/>
    </location>
</feature>
<organism evidence="9 10">
    <name type="scientific">Amnibacterium soli</name>
    <dbReference type="NCBI Taxonomy" id="1282736"/>
    <lineage>
        <taxon>Bacteria</taxon>
        <taxon>Bacillati</taxon>
        <taxon>Actinomycetota</taxon>
        <taxon>Actinomycetes</taxon>
        <taxon>Micrococcales</taxon>
        <taxon>Microbacteriaceae</taxon>
        <taxon>Amnibacterium</taxon>
    </lineage>
</organism>
<feature type="region of interest" description="Disordered" evidence="6">
    <location>
        <begin position="323"/>
        <end position="389"/>
    </location>
</feature>
<evidence type="ECO:0000256" key="2">
    <source>
        <dbReference type="ARBA" id="ARBA00022475"/>
    </source>
</evidence>
<evidence type="ECO:0000313" key="9">
    <source>
        <dbReference type="EMBL" id="GAA4745382.1"/>
    </source>
</evidence>
<evidence type="ECO:0000259" key="8">
    <source>
        <dbReference type="Pfam" id="PF00924"/>
    </source>
</evidence>
<gene>
    <name evidence="9" type="ORF">GCM10025783_16390</name>
</gene>
<dbReference type="Gene3D" id="2.30.30.60">
    <property type="match status" value="1"/>
</dbReference>
<dbReference type="Gene3D" id="3.30.70.100">
    <property type="match status" value="1"/>
</dbReference>
<dbReference type="InterPro" id="IPR010920">
    <property type="entry name" value="LSM_dom_sf"/>
</dbReference>
<evidence type="ECO:0000256" key="3">
    <source>
        <dbReference type="ARBA" id="ARBA00022692"/>
    </source>
</evidence>
<evidence type="ECO:0000313" key="10">
    <source>
        <dbReference type="Proteomes" id="UP001500121"/>
    </source>
</evidence>
<dbReference type="Proteomes" id="UP001500121">
    <property type="component" value="Unassembled WGS sequence"/>
</dbReference>
<keyword evidence="5 7" id="KW-0472">Membrane</keyword>
<dbReference type="SUPFAM" id="SSF82689">
    <property type="entry name" value="Mechanosensitive channel protein MscS (YggB), C-terminal domain"/>
    <property type="match status" value="1"/>
</dbReference>